<dbReference type="PANTHER" id="PTHR31344">
    <property type="entry name" value="NUCLEAR PORE COMPLEX PROTEIN NUP205"/>
    <property type="match status" value="1"/>
</dbReference>
<keyword evidence="7" id="KW-1185">Reference proteome</keyword>
<dbReference type="GO" id="GO:0044611">
    <property type="term" value="C:nuclear pore inner ring"/>
    <property type="evidence" value="ECO:0007669"/>
    <property type="project" value="TreeGrafter"/>
</dbReference>
<comment type="similarity">
    <text evidence="2">Belongs to the NUP186/NUP192/NUP205 family.</text>
</comment>
<organism evidence="6 7">
    <name type="scientific">Hermanssonia centrifuga</name>
    <dbReference type="NCBI Taxonomy" id="98765"/>
    <lineage>
        <taxon>Eukaryota</taxon>
        <taxon>Fungi</taxon>
        <taxon>Dikarya</taxon>
        <taxon>Basidiomycota</taxon>
        <taxon>Agaricomycotina</taxon>
        <taxon>Agaricomycetes</taxon>
        <taxon>Polyporales</taxon>
        <taxon>Meruliaceae</taxon>
        <taxon>Hermanssonia</taxon>
    </lineage>
</organism>
<keyword evidence="3" id="KW-0813">Transport</keyword>
<dbReference type="STRING" id="98765.A0A2R6R789"/>
<evidence type="ECO:0000313" key="6">
    <source>
        <dbReference type="EMBL" id="PSS22619.1"/>
    </source>
</evidence>
<evidence type="ECO:0000256" key="5">
    <source>
        <dbReference type="SAM" id="MobiDB-lite"/>
    </source>
</evidence>
<evidence type="ECO:0000256" key="1">
    <source>
        <dbReference type="ARBA" id="ARBA00004123"/>
    </source>
</evidence>
<evidence type="ECO:0000256" key="3">
    <source>
        <dbReference type="ARBA" id="ARBA00022448"/>
    </source>
</evidence>
<sequence>MASISHLRAVILSSLNSGGDQDGYQEFFEELMAGKQQLINLYNIGPRSPQEQKEVESGRIVVDGRPLAVNSDFARQVVFISQQLDISERYVASLLQDVMSSNPNVPQEQLIEATVLEFHLRRRQLADCLRYIFEAAEVAQNTGSPELYSQLEIFVRQQLIAEGDKLPQRIYNELEKLSGVIAKVQCARQNATSNTVAPSQQAGQLGYDILNARYDSLKYERRTLATVLFLIGRMGYIAPQDILNMIDWLQKNPHHSMLFYILPAVLACFDVVHPESIGGQVRNRISQDAKLISGVKKRLDVTTEWAEPGLKAVLLLKWTLFLTDTRHRNPALEDRPGFRTDELETQIWNAVQGDCFLYLARTVSLLHKKQGAYPPTSYAAPFLARSEQEPLVELPSEDFKPAILESFEALIRLLITHASSELRKIKQRQEDILLANARTDRSRLFRSSTSQTQTRHSSHAASEAPHHGPARNDIAMLFSLIGILYSALAPERGLQFWGGGFLEGQRLTYMDYVESTAGKLPAFLQWAVWSTQVKDVDMLIALYDMLAGLSKGQQCSELAYNFLARGGPEGGMAQSTSALGSGPAVSWGAVFGLLEQWTTAGSPSRSVQQTATTSQAGVSQFQQAPRAHHTQHLVLSQQDVLLAQAFLRLLSVVVTHSIAVRVTISGHARFRAIPTLVSLIPLSIPLELKGALFETLASFSLPGAGAAGVEICRSVWTLMERLELINVRAQPGAGASMPPVKGVEVELEEVESVHKLYPETIPFVKLLSTLIHTPKSIPSRDLIAEAGPLNTIPESLGHPHRQPGIGPYVSFVVDNVFARISQREYLRPTDRWRTNDLCLCFIERCLASFDLESLVTGPDELNVKGDALLQLAVHPGHDIMKRMLTHSSLQANILSYIVDGLDGFDKSLAEEEPFFRSAIVRVLRIVHRVLEIQDIFLDVFIPMLSNLEDTSVVGEVQPVSYYIGLDQSLLYVPQYVPAVATYVCYPAYPELMLLSIKILTALMTPSTALQLAAVIDRSVDSIRILDGFQSIMDAESLAPVELAETVAEESTGAGAPDIDEPSDALTQAIRLAVLDFFIQNTQPNKPYPNVAYLFLFGKAAAEDQIQDPAELGARRACIHSLLDIVNLGVPRLRNKAQRQRNQSAAAHALLVTLPALAERCYTVIYQLCKHPRTSDFTMRYLRTREDFFARHLAALPFKVPSALIEPYIEVQYNDASRVITTVPALRAFLRLRSIIFDLVALELHVLTNKGHLKSVTDLLDLLYGNEEAFVEEHRSNWEDEVFKPFHEVGQSHIRMIEFLQSLDFDWSDSLSVQPITLEFLGQLNLSSCLRLDGSGCEIVDRAALIALLIGVRRVLHAQGRILTPSHTQQLSTETTYILESCVIENHRREVQYATASCYESWRRLLDMTLVKCFDRIPYGCREGFLFDLLHVLPSALRSRNTHDAAAAILSEAVLSTLTKLREDRRRLISIHSPGAEASELPAERLYALLRDLLQCITDNNRNELVRGNLYASLVNYIHLITDTEHSSIGHDDTEGLGLSSVRGGSEDALSLNNLASTYSTSAGPSHNGSSSLIDGSLSILRPAMERLVLLVCGDAIDGAEVWKTVAFVLLDSLSRLSASERQPLVHSVLSRAGFITGFVQGLKEADLRLQGILKPDPDDLNPLYVYEAKMSLLVRMAQSRVGAEKLVESRLILVLADSDFVDARPEADQAFLDQDSFLPSAIQRYHQLLVPALQVVAGIVATLGSKHASATSQTSAFLTSHRDTAILLLKNEVDDISLSSMEEMRLLVSLSTSALSMVPKTELASTSGFGGIHAAILYLAAKTLGNQRWSDTVKPTTDEELNEAAITMPANGESKFHVKLHNKEMHVRKSIVVYLGTASNFTEHEFAPILSSTVITKQEEGPSRFLATIPSVGDAIDALNHICDGLSHTLKQFLDLSAELASRDRSMENIPEILNIPDKTTFENLDVAQRRSLVNHELQTWQLDTRTRAHALFHLLEMLLLLIWRHLAVYGAEHEAGNIQNLNMSVRLAPSFSMDTFRSETARKLAPVMYHLKIMAQETSGLGWQPYEKYLEIMARRLKDIAGLYESPDGGDTSGTGIEQA</sequence>
<feature type="compositionally biased region" description="Low complexity" evidence="5">
    <location>
        <begin position="446"/>
        <end position="463"/>
    </location>
</feature>
<reference evidence="6 7" key="1">
    <citation type="submission" date="2018-02" db="EMBL/GenBank/DDBJ databases">
        <title>Genome sequence of the basidiomycete white-rot fungus Phlebia centrifuga.</title>
        <authorList>
            <person name="Granchi Z."/>
            <person name="Peng M."/>
            <person name="de Vries R.P."/>
            <person name="Hilden K."/>
            <person name="Makela M.R."/>
            <person name="Grigoriev I."/>
            <person name="Riley R."/>
        </authorList>
    </citation>
    <scope>NUCLEOTIDE SEQUENCE [LARGE SCALE GENOMIC DNA]</scope>
    <source>
        <strain evidence="6 7">FBCC195</strain>
    </source>
</reference>
<dbReference type="Pfam" id="PF11894">
    <property type="entry name" value="Nup192"/>
    <property type="match status" value="1"/>
</dbReference>
<evidence type="ECO:0000256" key="4">
    <source>
        <dbReference type="ARBA" id="ARBA00023242"/>
    </source>
</evidence>
<dbReference type="GO" id="GO:0006999">
    <property type="term" value="P:nuclear pore organization"/>
    <property type="evidence" value="ECO:0007669"/>
    <property type="project" value="TreeGrafter"/>
</dbReference>
<dbReference type="GO" id="GO:0017056">
    <property type="term" value="F:structural constituent of nuclear pore"/>
    <property type="evidence" value="ECO:0007669"/>
    <property type="project" value="TreeGrafter"/>
</dbReference>
<protein>
    <submittedName>
        <fullName evidence="6">Uncharacterized protein</fullName>
    </submittedName>
</protein>
<evidence type="ECO:0000256" key="2">
    <source>
        <dbReference type="ARBA" id="ARBA00005892"/>
    </source>
</evidence>
<accession>A0A2R6R789</accession>
<proteinExistence type="inferred from homology"/>
<name>A0A2R6R789_9APHY</name>
<evidence type="ECO:0000313" key="7">
    <source>
        <dbReference type="Proteomes" id="UP000186601"/>
    </source>
</evidence>
<keyword evidence="4" id="KW-0539">Nucleus</keyword>
<dbReference type="EMBL" id="MLYV02000272">
    <property type="protein sequence ID" value="PSS22619.1"/>
    <property type="molecule type" value="Genomic_DNA"/>
</dbReference>
<dbReference type="PANTHER" id="PTHR31344:SF0">
    <property type="entry name" value="NUCLEAR PORE COMPLEX PROTEIN NUP205"/>
    <property type="match status" value="1"/>
</dbReference>
<comment type="caution">
    <text evidence="6">The sequence shown here is derived from an EMBL/GenBank/DDBJ whole genome shotgun (WGS) entry which is preliminary data.</text>
</comment>
<dbReference type="Proteomes" id="UP000186601">
    <property type="component" value="Unassembled WGS sequence"/>
</dbReference>
<comment type="subcellular location">
    <subcellularLocation>
        <location evidence="1">Nucleus</location>
    </subcellularLocation>
</comment>
<gene>
    <name evidence="6" type="ORF">PHLCEN_2v3046</name>
</gene>
<dbReference type="OrthoDB" id="2019644at2759"/>
<dbReference type="InterPro" id="IPR021827">
    <property type="entry name" value="Nup186/Nup192/Nup205"/>
</dbReference>
<feature type="region of interest" description="Disordered" evidence="5">
    <location>
        <begin position="443"/>
        <end position="468"/>
    </location>
</feature>